<keyword evidence="2" id="KW-0614">Plasmid</keyword>
<keyword evidence="3" id="KW-1185">Reference proteome</keyword>
<dbReference type="SUPFAM" id="SSF52129">
    <property type="entry name" value="Caspase-like"/>
    <property type="match status" value="1"/>
</dbReference>
<dbReference type="SUPFAM" id="SSF52200">
    <property type="entry name" value="Toll/Interleukin receptor TIR domain"/>
    <property type="match status" value="1"/>
</dbReference>
<dbReference type="Gene3D" id="3.40.50.1460">
    <property type="match status" value="1"/>
</dbReference>
<geneLocation type="plasmid" evidence="3">
    <name>pts485</name>
</geneLocation>
<dbReference type="PANTHER" id="PTHR22576:SF37">
    <property type="entry name" value="MUCOSA-ASSOCIATED LYMPHOID TISSUE LYMPHOMA TRANSLOCATION PROTEIN 1"/>
    <property type="match status" value="1"/>
</dbReference>
<reference evidence="2 3" key="1">
    <citation type="submission" date="2017-03" db="EMBL/GenBank/DDBJ databases">
        <title>Complete genome sequence of Candidatus 'Thiodictyon syntrophicum' sp. nov. strain Cad16T, a photolithoautotroph purple sulfur bacterium isolated from an alpine meromictic lake.</title>
        <authorList>
            <person name="Luedin S.M."/>
            <person name="Pothier J.F."/>
            <person name="Danza F."/>
            <person name="Storelli N."/>
            <person name="Wittwer M."/>
            <person name="Tonolla M."/>
        </authorList>
    </citation>
    <scope>NUCLEOTIDE SEQUENCE [LARGE SCALE GENOMIC DNA]</scope>
    <source>
        <strain evidence="2 3">Cad16T</strain>
        <plasmid evidence="3">Plasmid pts485</plasmid>
    </source>
</reference>
<dbReference type="AlphaFoldDB" id="A0A2K8UIV1"/>
<dbReference type="InterPro" id="IPR011600">
    <property type="entry name" value="Pept_C14_caspase"/>
</dbReference>
<accession>A0A2K8UIV1</accession>
<evidence type="ECO:0000313" key="2">
    <source>
        <dbReference type="EMBL" id="AUB85478.1"/>
    </source>
</evidence>
<dbReference type="Pfam" id="PF13676">
    <property type="entry name" value="TIR_2"/>
    <property type="match status" value="1"/>
</dbReference>
<dbReference type="EMBL" id="CP020372">
    <property type="protein sequence ID" value="AUB85478.1"/>
    <property type="molecule type" value="Genomic_DNA"/>
</dbReference>
<evidence type="ECO:0000259" key="1">
    <source>
        <dbReference type="PROSITE" id="PS50104"/>
    </source>
</evidence>
<dbReference type="Gene3D" id="3.40.50.10140">
    <property type="entry name" value="Toll/interleukin-1 receptor homology (TIR) domain"/>
    <property type="match status" value="1"/>
</dbReference>
<dbReference type="PANTHER" id="PTHR22576">
    <property type="entry name" value="MUCOSA ASSOCIATED LYMPHOID TISSUE LYMPHOMA TRANSLOCATION PROTEIN 1/PARACASPASE"/>
    <property type="match status" value="1"/>
</dbReference>
<dbReference type="KEGG" id="tsy:THSYN_31655"/>
<gene>
    <name evidence="2" type="ORF">THSYN_31655</name>
</gene>
<protein>
    <recommendedName>
        <fullName evidence="1">TIR domain-containing protein</fullName>
    </recommendedName>
</protein>
<dbReference type="InterPro" id="IPR000157">
    <property type="entry name" value="TIR_dom"/>
</dbReference>
<dbReference type="InterPro" id="IPR029030">
    <property type="entry name" value="Caspase-like_dom_sf"/>
</dbReference>
<evidence type="ECO:0000313" key="3">
    <source>
        <dbReference type="Proteomes" id="UP000232638"/>
    </source>
</evidence>
<dbReference type="InterPro" id="IPR035897">
    <property type="entry name" value="Toll_tir_struct_dom_sf"/>
</dbReference>
<feature type="domain" description="TIR" evidence="1">
    <location>
        <begin position="459"/>
        <end position="595"/>
    </location>
</feature>
<dbReference type="Proteomes" id="UP000232638">
    <property type="component" value="Plasmid pTs485"/>
</dbReference>
<dbReference type="OrthoDB" id="9816009at2"/>
<dbReference type="GO" id="GO:0007165">
    <property type="term" value="P:signal transduction"/>
    <property type="evidence" value="ECO:0007669"/>
    <property type="project" value="InterPro"/>
</dbReference>
<dbReference type="GO" id="GO:0004197">
    <property type="term" value="F:cysteine-type endopeptidase activity"/>
    <property type="evidence" value="ECO:0007669"/>
    <property type="project" value="InterPro"/>
</dbReference>
<proteinExistence type="predicted"/>
<dbReference type="Pfam" id="PF00656">
    <property type="entry name" value="Peptidase_C14"/>
    <property type="match status" value="1"/>
</dbReference>
<dbReference type="InterPro" id="IPR052039">
    <property type="entry name" value="Caspase-related_regulators"/>
</dbReference>
<sequence length="595" mass="65577">MTAGRKSGLFLFGTSKTKWDGLPALPSVEPDIQSVWQVCIRSRSGTGLISSKNSRRFCDVEARAIREEFEAFLNRLGPDSFAVFYFIGHGVQVAESELRLLCSDSLPESPQSAISPIEVVSMFAERQIAEWVMVLDCCHAGVILSNPSIQTRNRKNEGSLIVCAARAGQAWELRGKGGLLTHYLTTAIRTGACVPPGRKVVDFASAAHWTRIEIKEKHSSLNAIPDIDLWGSAGYIVARIPPPTSSENSLPVESVLFIGAAPENATEAIKQAVIGACHTLGRHLAECRVTLLICNPWDESADYHVAMGYAGDDRAGAVHLFMPEGEETKRNDDRFPNALDNDRIAVERNWYPVVGNGEFSPETWLYCQLQALEYSDAVVALGGAEGRSTSVLLQLAEARGVHVLPFAHWRGAAGAAYERNREHFEVLGIAESLLRRNGIEDLPDLIRAVALSRAGQPSDLRSVFLSRAAKDSAAAECVAEHLERRGIAAVFGDKPQAPGRDVSAVIHQRMRESQVCAIFWSQHFALSPHCFIELLEALRRARRENLHIWLLRLDSTPVVHPEARRQKSWYTPTMVDIEGWCGEVLPPLNAIRVSK</sequence>
<dbReference type="PROSITE" id="PS50104">
    <property type="entry name" value="TIR"/>
    <property type="match status" value="1"/>
</dbReference>
<name>A0A2K8UIV1_9GAMM</name>
<organism evidence="2 3">
    <name type="scientific">Candidatus Thiodictyon syntrophicum</name>
    <dbReference type="NCBI Taxonomy" id="1166950"/>
    <lineage>
        <taxon>Bacteria</taxon>
        <taxon>Pseudomonadati</taxon>
        <taxon>Pseudomonadota</taxon>
        <taxon>Gammaproteobacteria</taxon>
        <taxon>Chromatiales</taxon>
        <taxon>Chromatiaceae</taxon>
        <taxon>Thiodictyon</taxon>
    </lineage>
</organism>
<dbReference type="GO" id="GO:0006508">
    <property type="term" value="P:proteolysis"/>
    <property type="evidence" value="ECO:0007669"/>
    <property type="project" value="InterPro"/>
</dbReference>